<reference evidence="1 2" key="1">
    <citation type="submission" date="2018-07" db="EMBL/GenBank/DDBJ databases">
        <title>High-quality-draft genome sequence of Gaiella occulta.</title>
        <authorList>
            <person name="Severino R."/>
            <person name="Froufe H.J.C."/>
            <person name="Rainey F.A."/>
            <person name="Barroso C."/>
            <person name="Albuquerque L."/>
            <person name="Lobo-Da-Cunha A."/>
            <person name="Da Costa M.S."/>
            <person name="Egas C."/>
        </authorList>
    </citation>
    <scope>NUCLEOTIDE SEQUENCE [LARGE SCALE GENOMIC DNA]</scope>
    <source>
        <strain evidence="1 2">F2-233</strain>
    </source>
</reference>
<organism evidence="1 2">
    <name type="scientific">Gaiella occulta</name>
    <dbReference type="NCBI Taxonomy" id="1002870"/>
    <lineage>
        <taxon>Bacteria</taxon>
        <taxon>Bacillati</taxon>
        <taxon>Actinomycetota</taxon>
        <taxon>Thermoleophilia</taxon>
        <taxon>Gaiellales</taxon>
        <taxon>Gaiellaceae</taxon>
        <taxon>Gaiella</taxon>
    </lineage>
</organism>
<evidence type="ECO:0000313" key="2">
    <source>
        <dbReference type="Proteomes" id="UP000254134"/>
    </source>
</evidence>
<evidence type="ECO:0000313" key="1">
    <source>
        <dbReference type="EMBL" id="RDI76169.1"/>
    </source>
</evidence>
<sequence length="204" mass="21595">MSTLEFMSVAAAADAGGFHPLAKSSLERRAREAGATFEERDGWLVPVSLPGEQEHLAHVGVADLSHLAKLEVRPAGEPVEGEGVVWYRISPKRALVLCAPALASSLRERLADRLVLDVTGALAIIAVAGPEADTVLRRITHLHTFPSGGEVAHVNAHVLRRGSGYWLVFAHELGHYLWEVVVDRAGALGGGPVGVDALGQDGQA</sequence>
<dbReference type="RefSeq" id="WP_114795007.1">
    <property type="nucleotide sequence ID" value="NZ_QQZY01000001.1"/>
</dbReference>
<name>A0A7M2Z1Z4_9ACTN</name>
<keyword evidence="1" id="KW-0808">Transferase</keyword>
<dbReference type="SUPFAM" id="SSF103025">
    <property type="entry name" value="Folate-binding domain"/>
    <property type="match status" value="1"/>
</dbReference>
<proteinExistence type="predicted"/>
<comment type="caution">
    <text evidence="1">The sequence shown here is derived from an EMBL/GenBank/DDBJ whole genome shotgun (WGS) entry which is preliminary data.</text>
</comment>
<dbReference type="Proteomes" id="UP000254134">
    <property type="component" value="Unassembled WGS sequence"/>
</dbReference>
<gene>
    <name evidence="1" type="ORF">Gocc_0588</name>
</gene>
<dbReference type="AlphaFoldDB" id="A0A7M2Z1Z4"/>
<dbReference type="GO" id="GO:0008168">
    <property type="term" value="F:methyltransferase activity"/>
    <property type="evidence" value="ECO:0007669"/>
    <property type="project" value="UniProtKB-KW"/>
</dbReference>
<keyword evidence="2" id="KW-1185">Reference proteome</keyword>
<dbReference type="Gene3D" id="3.30.1360.120">
    <property type="entry name" value="Probable tRNA modification gtpase trme, domain 1"/>
    <property type="match status" value="1"/>
</dbReference>
<keyword evidence="1" id="KW-0489">Methyltransferase</keyword>
<reference evidence="2" key="2">
    <citation type="journal article" date="2019" name="MicrobiologyOpen">
        <title>High-quality draft genome sequence of Gaiella occulta isolated from a 150 meter deep mineral water borehole and comparison with the genome sequences of other deep-branching lineages of the phylum Actinobacteria.</title>
        <authorList>
            <person name="Severino R."/>
            <person name="Froufe H.J.C."/>
            <person name="Barroso C."/>
            <person name="Albuquerque L."/>
            <person name="Lobo-da-Cunha A."/>
            <person name="da Costa M.S."/>
            <person name="Egas C."/>
        </authorList>
    </citation>
    <scope>NUCLEOTIDE SEQUENCE [LARGE SCALE GENOMIC DNA]</scope>
    <source>
        <strain evidence="2">F2-233</strain>
    </source>
</reference>
<dbReference type="GO" id="GO:0032259">
    <property type="term" value="P:methylation"/>
    <property type="evidence" value="ECO:0007669"/>
    <property type="project" value="UniProtKB-KW"/>
</dbReference>
<protein>
    <submittedName>
        <fullName evidence="1">Aminomethyltransferase folate-binding domain</fullName>
    </submittedName>
</protein>
<accession>A0A7M2Z1Z4</accession>
<dbReference type="InterPro" id="IPR027266">
    <property type="entry name" value="TrmE/GcvT-like"/>
</dbReference>
<dbReference type="EMBL" id="QQZY01000001">
    <property type="protein sequence ID" value="RDI76169.1"/>
    <property type="molecule type" value="Genomic_DNA"/>
</dbReference>